<feature type="transmembrane region" description="Helical" evidence="1">
    <location>
        <begin position="6"/>
        <end position="24"/>
    </location>
</feature>
<sequence>MNNMLAYILIVFAVLQMLGLLLLWRRLDARTPLTQPAASAPVPDAEPERRIVGVDEAALIGVLKRLEIRLGDIEDHVRHAPTMPNEVGQTADRAYTLAQRLARQGATAQQIAETCGLSLSEAELLHRLHAGNPS</sequence>
<comment type="caution">
    <text evidence="2">The sequence shown here is derived from an EMBL/GenBank/DDBJ whole genome shotgun (WGS) entry which is preliminary data.</text>
</comment>
<organism evidence="2 3">
    <name type="scientific">Luteibacter rhizovicinus</name>
    <dbReference type="NCBI Taxonomy" id="242606"/>
    <lineage>
        <taxon>Bacteria</taxon>
        <taxon>Pseudomonadati</taxon>
        <taxon>Pseudomonadota</taxon>
        <taxon>Gammaproteobacteria</taxon>
        <taxon>Lysobacterales</taxon>
        <taxon>Rhodanobacteraceae</taxon>
        <taxon>Luteibacter</taxon>
    </lineage>
</organism>
<protein>
    <submittedName>
        <fullName evidence="2">Uncharacterized protein DUF2802</fullName>
    </submittedName>
</protein>
<dbReference type="AlphaFoldDB" id="A0A4R3YRB6"/>
<dbReference type="Proteomes" id="UP000295645">
    <property type="component" value="Unassembled WGS sequence"/>
</dbReference>
<keyword evidence="3" id="KW-1185">Reference proteome</keyword>
<proteinExistence type="predicted"/>
<keyword evidence="1" id="KW-0812">Transmembrane</keyword>
<keyword evidence="1" id="KW-1133">Transmembrane helix</keyword>
<evidence type="ECO:0000313" key="2">
    <source>
        <dbReference type="EMBL" id="TCV94178.1"/>
    </source>
</evidence>
<name>A0A4R3YRB6_9GAMM</name>
<evidence type="ECO:0000313" key="3">
    <source>
        <dbReference type="Proteomes" id="UP000295645"/>
    </source>
</evidence>
<reference evidence="2 3" key="1">
    <citation type="submission" date="2019-03" db="EMBL/GenBank/DDBJ databases">
        <title>Above-ground endophytic microbial communities from plants in different locations in the United States.</title>
        <authorList>
            <person name="Frank C."/>
        </authorList>
    </citation>
    <scope>NUCLEOTIDE SEQUENCE [LARGE SCALE GENOMIC DNA]</scope>
    <source>
        <strain evidence="2 3">LP_13_YM</strain>
    </source>
</reference>
<evidence type="ECO:0000256" key="1">
    <source>
        <dbReference type="SAM" id="Phobius"/>
    </source>
</evidence>
<dbReference type="Pfam" id="PF10975">
    <property type="entry name" value="DUF2802"/>
    <property type="match status" value="1"/>
</dbReference>
<keyword evidence="1" id="KW-0472">Membrane</keyword>
<gene>
    <name evidence="2" type="ORF">EC912_104376</name>
</gene>
<dbReference type="EMBL" id="SMCS01000004">
    <property type="protein sequence ID" value="TCV94178.1"/>
    <property type="molecule type" value="Genomic_DNA"/>
</dbReference>
<dbReference type="InterPro" id="IPR021244">
    <property type="entry name" value="DUF2802"/>
</dbReference>
<accession>A0A4R3YRB6</accession>